<dbReference type="AlphaFoldDB" id="A0A2N3U7K6"/>
<dbReference type="EMBL" id="PJMU01000004">
    <property type="protein sequence ID" value="PKV62731.1"/>
    <property type="molecule type" value="Genomic_DNA"/>
</dbReference>
<keyword evidence="3" id="KW-1185">Reference proteome</keyword>
<name>A0A2N3U7K6_9BACT</name>
<organism evidence="2 3">
    <name type="scientific">Pontibacter ramchanderi</name>
    <dbReference type="NCBI Taxonomy" id="1179743"/>
    <lineage>
        <taxon>Bacteria</taxon>
        <taxon>Pseudomonadati</taxon>
        <taxon>Bacteroidota</taxon>
        <taxon>Cytophagia</taxon>
        <taxon>Cytophagales</taxon>
        <taxon>Hymenobacteraceae</taxon>
        <taxon>Pontibacter</taxon>
    </lineage>
</organism>
<accession>A0A2N3U7K6</accession>
<dbReference type="OrthoDB" id="582835at2"/>
<protein>
    <submittedName>
        <fullName evidence="2">Ketosteroid isomerase-like protein</fullName>
    </submittedName>
</protein>
<keyword evidence="2" id="KW-0413">Isomerase</keyword>
<dbReference type="InterPro" id="IPR032710">
    <property type="entry name" value="NTF2-like_dom_sf"/>
</dbReference>
<evidence type="ECO:0000313" key="3">
    <source>
        <dbReference type="Proteomes" id="UP000233782"/>
    </source>
</evidence>
<gene>
    <name evidence="2" type="ORF">BD749_3616</name>
</gene>
<dbReference type="SUPFAM" id="SSF54427">
    <property type="entry name" value="NTF2-like"/>
    <property type="match status" value="1"/>
</dbReference>
<dbReference type="Gene3D" id="3.10.450.50">
    <property type="match status" value="1"/>
</dbReference>
<dbReference type="Pfam" id="PF12680">
    <property type="entry name" value="SnoaL_2"/>
    <property type="match status" value="1"/>
</dbReference>
<feature type="domain" description="SnoaL-like" evidence="1">
    <location>
        <begin position="7"/>
        <end position="119"/>
    </location>
</feature>
<evidence type="ECO:0000259" key="1">
    <source>
        <dbReference type="Pfam" id="PF12680"/>
    </source>
</evidence>
<dbReference type="GO" id="GO:0016853">
    <property type="term" value="F:isomerase activity"/>
    <property type="evidence" value="ECO:0007669"/>
    <property type="project" value="UniProtKB-KW"/>
</dbReference>
<dbReference type="Proteomes" id="UP000233782">
    <property type="component" value="Unassembled WGS sequence"/>
</dbReference>
<evidence type="ECO:0000313" key="2">
    <source>
        <dbReference type="EMBL" id="PKV62731.1"/>
    </source>
</evidence>
<dbReference type="RefSeq" id="WP_101446989.1">
    <property type="nucleotide sequence ID" value="NZ_PJMU01000004.1"/>
</dbReference>
<comment type="caution">
    <text evidence="2">The sequence shown here is derived from an EMBL/GenBank/DDBJ whole genome shotgun (WGS) entry which is preliminary data.</text>
</comment>
<sequence length="124" mass="14261">MTRKEIIEHYIRAYNRFDVQGMLLYLHEEVVFRNISNGEVNLSLLGIEAFRGQAEQAAKLFEEREQVVLTYQEHENAVEVTIAYRAVLATDLSEELKAGNTLELQGKTIFGFQDDKIISIEDHS</sequence>
<proteinExistence type="predicted"/>
<dbReference type="InterPro" id="IPR037401">
    <property type="entry name" value="SnoaL-like"/>
</dbReference>
<reference evidence="2 3" key="1">
    <citation type="submission" date="2017-12" db="EMBL/GenBank/DDBJ databases">
        <title>Genomic Encyclopedia of Type Strains, Phase III (KMG-III): the genomes of soil and plant-associated and newly described type strains.</title>
        <authorList>
            <person name="Whitman W."/>
        </authorList>
    </citation>
    <scope>NUCLEOTIDE SEQUENCE [LARGE SCALE GENOMIC DNA]</scope>
    <source>
        <strain evidence="2 3">LP43</strain>
    </source>
</reference>